<name>A0A9K3DW39_HELAN</name>
<dbReference type="AlphaFoldDB" id="A0A9K3DW39"/>
<proteinExistence type="predicted"/>
<organism evidence="1 2">
    <name type="scientific">Helianthus annuus</name>
    <name type="common">Common sunflower</name>
    <dbReference type="NCBI Taxonomy" id="4232"/>
    <lineage>
        <taxon>Eukaryota</taxon>
        <taxon>Viridiplantae</taxon>
        <taxon>Streptophyta</taxon>
        <taxon>Embryophyta</taxon>
        <taxon>Tracheophyta</taxon>
        <taxon>Spermatophyta</taxon>
        <taxon>Magnoliopsida</taxon>
        <taxon>eudicotyledons</taxon>
        <taxon>Gunneridae</taxon>
        <taxon>Pentapetalae</taxon>
        <taxon>asterids</taxon>
        <taxon>campanulids</taxon>
        <taxon>Asterales</taxon>
        <taxon>Asteraceae</taxon>
        <taxon>Asteroideae</taxon>
        <taxon>Heliantheae alliance</taxon>
        <taxon>Heliantheae</taxon>
        <taxon>Helianthus</taxon>
    </lineage>
</organism>
<protein>
    <submittedName>
        <fullName evidence="1">BAG domain superfamily, molecular chaperone regulator BAG</fullName>
    </submittedName>
</protein>
<dbReference type="PANTHER" id="PTHR12329:SF11">
    <property type="entry name" value="BAG FAMILY MOLECULAR CHAPERONE REGULATOR 1"/>
    <property type="match status" value="1"/>
</dbReference>
<keyword evidence="2" id="KW-1185">Reference proteome</keyword>
<dbReference type="Gramene" id="mRNA:HanXRQr2_Chr16g0778201">
    <property type="protein sequence ID" value="CDS:HanXRQr2_Chr16g0778201.1"/>
    <property type="gene ID" value="HanXRQr2_Chr16g0778201"/>
</dbReference>
<gene>
    <name evidence="1" type="ORF">HanXRQr2_Chr16g0778201</name>
</gene>
<dbReference type="GO" id="GO:0051087">
    <property type="term" value="F:protein-folding chaperone binding"/>
    <property type="evidence" value="ECO:0007669"/>
    <property type="project" value="InterPro"/>
</dbReference>
<dbReference type="PANTHER" id="PTHR12329">
    <property type="entry name" value="BCL2-ASSOCIATED ATHANOGENE"/>
    <property type="match status" value="1"/>
</dbReference>
<evidence type="ECO:0000313" key="1">
    <source>
        <dbReference type="EMBL" id="KAF5762570.1"/>
    </source>
</evidence>
<evidence type="ECO:0000313" key="2">
    <source>
        <dbReference type="Proteomes" id="UP000215914"/>
    </source>
</evidence>
<comment type="caution">
    <text evidence="1">The sequence shown here is derived from an EMBL/GenBank/DDBJ whole genome shotgun (WGS) entry which is preliminary data.</text>
</comment>
<accession>A0A9K3DW39</accession>
<dbReference type="Gene3D" id="1.20.58.120">
    <property type="entry name" value="BAG domain"/>
    <property type="match status" value="1"/>
</dbReference>
<dbReference type="InterPro" id="IPR036533">
    <property type="entry name" value="BAG_dom_sf"/>
</dbReference>
<sequence length="80" mass="9542">MRIMYKDKERSSKTYLDVVGVKDRSKMVLVEDLISQEKRYIEMRKNAQMEKVAKSISEISLEVDRFAGQVYRYKNHNSYS</sequence>
<dbReference type="EMBL" id="MNCJ02000331">
    <property type="protein sequence ID" value="KAF5762570.1"/>
    <property type="molecule type" value="Genomic_DNA"/>
</dbReference>
<reference evidence="1" key="2">
    <citation type="submission" date="2020-06" db="EMBL/GenBank/DDBJ databases">
        <title>Helianthus annuus Genome sequencing and assembly Release 2.</title>
        <authorList>
            <person name="Gouzy J."/>
            <person name="Langlade N."/>
            <person name="Munos S."/>
        </authorList>
    </citation>
    <scope>NUCLEOTIDE SEQUENCE</scope>
    <source>
        <tissue evidence="1">Leaves</tissue>
    </source>
</reference>
<dbReference type="InterPro" id="IPR039773">
    <property type="entry name" value="BAG_chaperone_regulator"/>
</dbReference>
<reference evidence="1" key="1">
    <citation type="journal article" date="2017" name="Nature">
        <title>The sunflower genome provides insights into oil metabolism, flowering and Asterid evolution.</title>
        <authorList>
            <person name="Badouin H."/>
            <person name="Gouzy J."/>
            <person name="Grassa C.J."/>
            <person name="Murat F."/>
            <person name="Staton S.E."/>
            <person name="Cottret L."/>
            <person name="Lelandais-Briere C."/>
            <person name="Owens G.L."/>
            <person name="Carrere S."/>
            <person name="Mayjonade B."/>
            <person name="Legrand L."/>
            <person name="Gill N."/>
            <person name="Kane N.C."/>
            <person name="Bowers J.E."/>
            <person name="Hubner S."/>
            <person name="Bellec A."/>
            <person name="Berard A."/>
            <person name="Berges H."/>
            <person name="Blanchet N."/>
            <person name="Boniface M.C."/>
            <person name="Brunel D."/>
            <person name="Catrice O."/>
            <person name="Chaidir N."/>
            <person name="Claudel C."/>
            <person name="Donnadieu C."/>
            <person name="Faraut T."/>
            <person name="Fievet G."/>
            <person name="Helmstetter N."/>
            <person name="King M."/>
            <person name="Knapp S.J."/>
            <person name="Lai Z."/>
            <person name="Le Paslier M.C."/>
            <person name="Lippi Y."/>
            <person name="Lorenzon L."/>
            <person name="Mandel J.R."/>
            <person name="Marage G."/>
            <person name="Marchand G."/>
            <person name="Marquand E."/>
            <person name="Bret-Mestries E."/>
            <person name="Morien E."/>
            <person name="Nambeesan S."/>
            <person name="Nguyen T."/>
            <person name="Pegot-Espagnet P."/>
            <person name="Pouilly N."/>
            <person name="Raftis F."/>
            <person name="Sallet E."/>
            <person name="Schiex T."/>
            <person name="Thomas J."/>
            <person name="Vandecasteele C."/>
            <person name="Vares D."/>
            <person name="Vear F."/>
            <person name="Vautrin S."/>
            <person name="Crespi M."/>
            <person name="Mangin B."/>
            <person name="Burke J.M."/>
            <person name="Salse J."/>
            <person name="Munos S."/>
            <person name="Vincourt P."/>
            <person name="Rieseberg L.H."/>
            <person name="Langlade N.B."/>
        </authorList>
    </citation>
    <scope>NUCLEOTIDE SEQUENCE</scope>
    <source>
        <tissue evidence="1">Leaves</tissue>
    </source>
</reference>
<dbReference type="Proteomes" id="UP000215914">
    <property type="component" value="Unassembled WGS sequence"/>
</dbReference>